<dbReference type="PANTHER" id="PTHR22803">
    <property type="entry name" value="MANNOSE, PHOSPHOLIPASE, LECTIN RECEPTOR RELATED"/>
    <property type="match status" value="1"/>
</dbReference>
<comment type="caution">
    <text evidence="4">The sequence shown here is derived from an EMBL/GenBank/DDBJ whole genome shotgun (WGS) entry which is preliminary data.</text>
</comment>
<dbReference type="InterPro" id="IPR016187">
    <property type="entry name" value="CTDL_fold"/>
</dbReference>
<feature type="signal peptide" evidence="2">
    <location>
        <begin position="1"/>
        <end position="21"/>
    </location>
</feature>
<accession>A0A7J6D726</accession>
<keyword evidence="1" id="KW-1015">Disulfide bond</keyword>
<dbReference type="CDD" id="cd00037">
    <property type="entry name" value="CLECT"/>
    <property type="match status" value="1"/>
</dbReference>
<dbReference type="SMART" id="SM00034">
    <property type="entry name" value="CLECT"/>
    <property type="match status" value="1"/>
</dbReference>
<feature type="chain" id="PRO_5029669814" description="C-type lectin domain-containing protein" evidence="2">
    <location>
        <begin position="22"/>
        <end position="191"/>
    </location>
</feature>
<dbReference type="Proteomes" id="UP000579812">
    <property type="component" value="Unassembled WGS sequence"/>
</dbReference>
<evidence type="ECO:0000256" key="2">
    <source>
        <dbReference type="SAM" id="SignalP"/>
    </source>
</evidence>
<evidence type="ECO:0000256" key="1">
    <source>
        <dbReference type="ARBA" id="ARBA00023157"/>
    </source>
</evidence>
<dbReference type="PROSITE" id="PS00615">
    <property type="entry name" value="C_TYPE_LECTIN_1"/>
    <property type="match status" value="1"/>
</dbReference>
<reference evidence="4 5" key="1">
    <citation type="submission" date="2020-04" db="EMBL/GenBank/DDBJ databases">
        <title>Chromosome-level genome assembly of a cyprinid fish Onychostoma macrolepis by integration of Nanopore Sequencing, Bionano and Hi-C technology.</title>
        <authorList>
            <person name="Wang D."/>
        </authorList>
    </citation>
    <scope>NUCLEOTIDE SEQUENCE [LARGE SCALE GENOMIC DNA]</scope>
    <source>
        <strain evidence="4">SWU-2019</strain>
        <tissue evidence="4">Muscle</tissue>
    </source>
</reference>
<dbReference type="InterPro" id="IPR016186">
    <property type="entry name" value="C-type_lectin-like/link_sf"/>
</dbReference>
<name>A0A7J6D726_9TELE</name>
<dbReference type="AlphaFoldDB" id="A0A7J6D726"/>
<dbReference type="Pfam" id="PF00059">
    <property type="entry name" value="Lectin_C"/>
    <property type="match status" value="1"/>
</dbReference>
<evidence type="ECO:0000313" key="4">
    <source>
        <dbReference type="EMBL" id="KAF4115073.1"/>
    </source>
</evidence>
<dbReference type="InterPro" id="IPR050111">
    <property type="entry name" value="C-type_lectin/snaclec_domain"/>
</dbReference>
<organism evidence="4 5">
    <name type="scientific">Onychostoma macrolepis</name>
    <dbReference type="NCBI Taxonomy" id="369639"/>
    <lineage>
        <taxon>Eukaryota</taxon>
        <taxon>Metazoa</taxon>
        <taxon>Chordata</taxon>
        <taxon>Craniata</taxon>
        <taxon>Vertebrata</taxon>
        <taxon>Euteleostomi</taxon>
        <taxon>Actinopterygii</taxon>
        <taxon>Neopterygii</taxon>
        <taxon>Teleostei</taxon>
        <taxon>Ostariophysi</taxon>
        <taxon>Cypriniformes</taxon>
        <taxon>Cyprinidae</taxon>
        <taxon>Acrossocheilinae</taxon>
        <taxon>Onychostoma</taxon>
    </lineage>
</organism>
<dbReference type="InterPro" id="IPR001304">
    <property type="entry name" value="C-type_lectin-like"/>
</dbReference>
<keyword evidence="2" id="KW-0732">Signal</keyword>
<evidence type="ECO:0000259" key="3">
    <source>
        <dbReference type="PROSITE" id="PS50041"/>
    </source>
</evidence>
<proteinExistence type="predicted"/>
<sequence>MAVWSLCLSFFLLFALDAAGATPLNGTSNGTTPLNGTSNETIDLYTKIDGKCAPTGGCLWSAYDCRCFRFFSCGTSWIDAEKQCLDYNGHLASVHTNAEYTFIQNLIKSQTRASTEAWIGGYGSVSERSWLWNDGSKMNLEIWAPGQPEHKLWKENCIGMNYDCSEKWNNYKCDRKMGFVCSRMRNLNGEC</sequence>
<dbReference type="SUPFAM" id="SSF56436">
    <property type="entry name" value="C-type lectin-like"/>
    <property type="match status" value="1"/>
</dbReference>
<dbReference type="PROSITE" id="PS50041">
    <property type="entry name" value="C_TYPE_LECTIN_2"/>
    <property type="match status" value="1"/>
</dbReference>
<dbReference type="InterPro" id="IPR018378">
    <property type="entry name" value="C-type_lectin_CS"/>
</dbReference>
<dbReference type="Gene3D" id="3.10.100.10">
    <property type="entry name" value="Mannose-Binding Protein A, subunit A"/>
    <property type="match status" value="1"/>
</dbReference>
<keyword evidence="5" id="KW-1185">Reference proteome</keyword>
<evidence type="ECO:0000313" key="5">
    <source>
        <dbReference type="Proteomes" id="UP000579812"/>
    </source>
</evidence>
<protein>
    <recommendedName>
        <fullName evidence="3">C-type lectin domain-containing protein</fullName>
    </recommendedName>
</protein>
<dbReference type="EMBL" id="JAAMOB010000003">
    <property type="protein sequence ID" value="KAF4115073.1"/>
    <property type="molecule type" value="Genomic_DNA"/>
</dbReference>
<gene>
    <name evidence="4" type="ORF">G5714_002562</name>
</gene>
<feature type="domain" description="C-type lectin" evidence="3">
    <location>
        <begin position="63"/>
        <end position="182"/>
    </location>
</feature>